<dbReference type="InterPro" id="IPR036513">
    <property type="entry name" value="STAS_dom_sf"/>
</dbReference>
<dbReference type="InterPro" id="IPR002645">
    <property type="entry name" value="STAS_dom"/>
</dbReference>
<accession>A0A263CYH7</accession>
<dbReference type="Proteomes" id="UP000242444">
    <property type="component" value="Unassembled WGS sequence"/>
</dbReference>
<organism evidence="3 4">
    <name type="scientific">Amycolatopsis antarctica</name>
    <dbReference type="NCBI Taxonomy" id="1854586"/>
    <lineage>
        <taxon>Bacteria</taxon>
        <taxon>Bacillati</taxon>
        <taxon>Actinomycetota</taxon>
        <taxon>Actinomycetes</taxon>
        <taxon>Pseudonocardiales</taxon>
        <taxon>Pseudonocardiaceae</taxon>
        <taxon>Amycolatopsis</taxon>
    </lineage>
</organism>
<comment type="caution">
    <text evidence="3">The sequence shown here is derived from an EMBL/GenBank/DDBJ whole genome shotgun (WGS) entry which is preliminary data.</text>
</comment>
<keyword evidence="1" id="KW-0597">Phosphoprotein</keyword>
<dbReference type="PANTHER" id="PTHR33745:SF3">
    <property type="entry name" value="RSBT CO-ANTAGONIST PROTEIN RSBRC"/>
    <property type="match status" value="1"/>
</dbReference>
<gene>
    <name evidence="3" type="ORF">CFN78_22160</name>
</gene>
<dbReference type="AlphaFoldDB" id="A0A263CYH7"/>
<proteinExistence type="predicted"/>
<protein>
    <submittedName>
        <fullName evidence="3">Anti-anti-sigma factor</fullName>
    </submittedName>
</protein>
<keyword evidence="4" id="KW-1185">Reference proteome</keyword>
<reference evidence="3 4" key="1">
    <citation type="submission" date="2017-07" db="EMBL/GenBank/DDBJ databases">
        <title>Amycolatopsis antarcticus sp. nov., isolated from the surface of an Antarcticus brown macroalga.</title>
        <authorList>
            <person name="Wang J."/>
            <person name="Leiva S."/>
            <person name="Huang J."/>
            <person name="Huang Y."/>
        </authorList>
    </citation>
    <scope>NUCLEOTIDE SEQUENCE [LARGE SCALE GENOMIC DNA]</scope>
    <source>
        <strain evidence="3 4">AU-G6</strain>
    </source>
</reference>
<dbReference type="CDD" id="cd07041">
    <property type="entry name" value="STAS_RsbR_RsbS_like"/>
    <property type="match status" value="1"/>
</dbReference>
<dbReference type="InterPro" id="IPR025751">
    <property type="entry name" value="RsbRD_N_dom"/>
</dbReference>
<name>A0A263CYH7_9PSEU</name>
<evidence type="ECO:0000256" key="1">
    <source>
        <dbReference type="ARBA" id="ARBA00022553"/>
    </source>
</evidence>
<dbReference type="OrthoDB" id="9800154at2"/>
<dbReference type="Pfam" id="PF14361">
    <property type="entry name" value="RsbRD_N"/>
    <property type="match status" value="1"/>
</dbReference>
<evidence type="ECO:0000259" key="2">
    <source>
        <dbReference type="PROSITE" id="PS50801"/>
    </source>
</evidence>
<dbReference type="PANTHER" id="PTHR33745">
    <property type="entry name" value="RSBT ANTAGONIST PROTEIN RSBS-RELATED"/>
    <property type="match status" value="1"/>
</dbReference>
<sequence>MRERWPDAGRAIRGRTPVTTDDTAVRDLLVRVLTDRRAELAQHWVDLQFDRDAHSGAHAERELRAEADDVLRALAEGLHTGLPAEEVVHRHGPLRDTITELSVRRARTGAAPTTTALATLALKEVILEAVQRETTDPPTLFATSMTVNRLLDAAGTLTFHSYVEGREEIIRQQHQQMLELSTPVIRLWQRVLAVPLIGTLDSARSQVVMNGLLEAIQANEARVAIIDITGVPTVDTVVAQHLLQTASAVRLMGADCLISGIRPAIAQTITQLGIDLSAITTRSTLADALAESLRRLDAEDTASGRGAAS</sequence>
<dbReference type="Pfam" id="PF01740">
    <property type="entry name" value="STAS"/>
    <property type="match status" value="1"/>
</dbReference>
<dbReference type="Gene3D" id="3.30.750.24">
    <property type="entry name" value="STAS domain"/>
    <property type="match status" value="1"/>
</dbReference>
<evidence type="ECO:0000313" key="3">
    <source>
        <dbReference type="EMBL" id="OZM71161.1"/>
    </source>
</evidence>
<feature type="domain" description="STAS" evidence="2">
    <location>
        <begin position="181"/>
        <end position="292"/>
    </location>
</feature>
<dbReference type="EMBL" id="NKYE01000015">
    <property type="protein sequence ID" value="OZM71161.1"/>
    <property type="molecule type" value="Genomic_DNA"/>
</dbReference>
<dbReference type="SUPFAM" id="SSF52091">
    <property type="entry name" value="SpoIIaa-like"/>
    <property type="match status" value="1"/>
</dbReference>
<dbReference type="InParanoid" id="A0A263CYH7"/>
<dbReference type="PROSITE" id="PS50801">
    <property type="entry name" value="STAS"/>
    <property type="match status" value="1"/>
</dbReference>
<evidence type="ECO:0000313" key="4">
    <source>
        <dbReference type="Proteomes" id="UP000242444"/>
    </source>
</evidence>
<dbReference type="InterPro" id="IPR051932">
    <property type="entry name" value="Bact_StressResp_Reg"/>
</dbReference>